<reference evidence="4" key="1">
    <citation type="submission" date="2014-11" db="EMBL/GenBank/DDBJ databases">
        <authorList>
            <person name="Otto D Thomas"/>
            <person name="Naeem Raeece"/>
        </authorList>
    </citation>
    <scope>NUCLEOTIDE SEQUENCE</scope>
</reference>
<feature type="region of interest" description="Disordered" evidence="2">
    <location>
        <begin position="46"/>
        <end position="81"/>
    </location>
</feature>
<evidence type="ECO:0000256" key="2">
    <source>
        <dbReference type="SAM" id="MobiDB-lite"/>
    </source>
</evidence>
<evidence type="ECO:0000313" key="4">
    <source>
        <dbReference type="EMBL" id="CEM56015.1"/>
    </source>
</evidence>
<feature type="domain" description="HIT-type" evidence="3">
    <location>
        <begin position="11"/>
        <end position="44"/>
    </location>
</feature>
<evidence type="ECO:0000256" key="1">
    <source>
        <dbReference type="PROSITE-ProRule" id="PRU00453"/>
    </source>
</evidence>
<feature type="region of interest" description="Disordered" evidence="2">
    <location>
        <begin position="170"/>
        <end position="222"/>
    </location>
</feature>
<keyword evidence="1" id="KW-0863">Zinc-finger</keyword>
<dbReference type="GO" id="GO:0008270">
    <property type="term" value="F:zinc ion binding"/>
    <property type="evidence" value="ECO:0007669"/>
    <property type="project" value="UniProtKB-UniRule"/>
</dbReference>
<protein>
    <recommendedName>
        <fullName evidence="3">HIT-type domain-containing protein</fullName>
    </recommendedName>
</protein>
<dbReference type="VEuPathDB" id="CryptoDB:Cvel_14009"/>
<dbReference type="PhylomeDB" id="A0A0G4IFE0"/>
<dbReference type="EMBL" id="CDMZ01005932">
    <property type="protein sequence ID" value="CEM56015.1"/>
    <property type="molecule type" value="Genomic_DNA"/>
</dbReference>
<dbReference type="AlphaFoldDB" id="A0A0G4IFE0"/>
<feature type="compositionally biased region" description="Basic and acidic residues" evidence="2">
    <location>
        <begin position="179"/>
        <end position="193"/>
    </location>
</feature>
<organism evidence="4">
    <name type="scientific">Chromera velia CCMP2878</name>
    <dbReference type="NCBI Taxonomy" id="1169474"/>
    <lineage>
        <taxon>Eukaryota</taxon>
        <taxon>Sar</taxon>
        <taxon>Alveolata</taxon>
        <taxon>Colpodellida</taxon>
        <taxon>Chromeraceae</taxon>
        <taxon>Chromera</taxon>
    </lineage>
</organism>
<gene>
    <name evidence="4" type="ORF">Cvel_14009</name>
</gene>
<feature type="compositionally biased region" description="Polar residues" evidence="2">
    <location>
        <begin position="206"/>
        <end position="222"/>
    </location>
</feature>
<evidence type="ECO:0000259" key="3">
    <source>
        <dbReference type="PROSITE" id="PS51083"/>
    </source>
</evidence>
<proteinExistence type="predicted"/>
<keyword evidence="1" id="KW-0479">Metal-binding</keyword>
<dbReference type="PROSITE" id="PS51083">
    <property type="entry name" value="ZF_HIT"/>
    <property type="match status" value="1"/>
</dbReference>
<accession>A0A0G4IFE0</accession>
<dbReference type="InterPro" id="IPR007529">
    <property type="entry name" value="Znf_HIT"/>
</dbReference>
<sequence>MHPGRAQPQECLICSGPNPKYKFRCCQKRFCSSKCYKEHDTKACNDEKEKSTTLPQKRPSNDLYNEEDDNAENLKPSHIKRLEASPEVRQWLQSSRLRQVLTDLDGAKPPHRKASFLSRLMCEPEFMHFANTVMTVMGENGDFPVPPVGPSRPVAFGKEGDDIVLEEIFDRAQSPDGVQEGHEEGSNKDRTGEDGGPQSRDVPVETSMSSVEASNCHLQNGT</sequence>
<keyword evidence="1" id="KW-0862">Zinc</keyword>
<name>A0A0G4IFE0_9ALVE</name>